<evidence type="ECO:0000256" key="1">
    <source>
        <dbReference type="ARBA" id="ARBA00004370"/>
    </source>
</evidence>
<organism evidence="6 7">
    <name type="scientific">Kingella bonacorsii</name>
    <dbReference type="NCBI Taxonomy" id="2796361"/>
    <lineage>
        <taxon>Bacteria</taxon>
        <taxon>Pseudomonadati</taxon>
        <taxon>Pseudomonadota</taxon>
        <taxon>Betaproteobacteria</taxon>
        <taxon>Neisseriales</taxon>
        <taxon>Neisseriaceae</taxon>
        <taxon>Kingella</taxon>
    </lineage>
</organism>
<keyword evidence="2 5" id="KW-0812">Transmembrane</keyword>
<evidence type="ECO:0000313" key="6">
    <source>
        <dbReference type="EMBL" id="MBK0395940.1"/>
    </source>
</evidence>
<dbReference type="InterPro" id="IPR007792">
    <property type="entry name" value="T4SS_VirB3/TrbD/AvhB"/>
</dbReference>
<evidence type="ECO:0000256" key="5">
    <source>
        <dbReference type="SAM" id="Phobius"/>
    </source>
</evidence>
<evidence type="ECO:0000256" key="4">
    <source>
        <dbReference type="ARBA" id="ARBA00023136"/>
    </source>
</evidence>
<dbReference type="Proteomes" id="UP000614058">
    <property type="component" value="Unassembled WGS sequence"/>
</dbReference>
<sequence length="143" mass="16462">MDEYEQDIDTEYPTFNALNRKAMLFGVPLMELVTCSFVLVLLTAITLPFLHGRALFILALGIPLFFGLKTICANDDQALKIYALEALWLLRRRNTKIWGGTNTISAMQYGRKFDDYQRFLEEAGEKPTVPRRFSTQDVPTRYT</sequence>
<dbReference type="Pfam" id="PF05101">
    <property type="entry name" value="VirB3"/>
    <property type="match status" value="1"/>
</dbReference>
<comment type="caution">
    <text evidence="6">The sequence shown here is derived from an EMBL/GenBank/DDBJ whole genome shotgun (WGS) entry which is preliminary data.</text>
</comment>
<dbReference type="EMBL" id="JAEHNZ010000002">
    <property type="protein sequence ID" value="MBK0395940.1"/>
    <property type="molecule type" value="Genomic_DNA"/>
</dbReference>
<keyword evidence="4 5" id="KW-0472">Membrane</keyword>
<evidence type="ECO:0000313" key="7">
    <source>
        <dbReference type="Proteomes" id="UP000614058"/>
    </source>
</evidence>
<comment type="subcellular location">
    <subcellularLocation>
        <location evidence="1">Membrane</location>
    </subcellularLocation>
</comment>
<evidence type="ECO:0000256" key="3">
    <source>
        <dbReference type="ARBA" id="ARBA00022989"/>
    </source>
</evidence>
<evidence type="ECO:0000256" key="2">
    <source>
        <dbReference type="ARBA" id="ARBA00022692"/>
    </source>
</evidence>
<feature type="transmembrane region" description="Helical" evidence="5">
    <location>
        <begin position="54"/>
        <end position="71"/>
    </location>
</feature>
<feature type="transmembrane region" description="Helical" evidence="5">
    <location>
        <begin position="22"/>
        <end position="47"/>
    </location>
</feature>
<keyword evidence="3 5" id="KW-1133">Transmembrane helix</keyword>
<protein>
    <submittedName>
        <fullName evidence="6">VirB3 family type IV secretion system protein</fullName>
    </submittedName>
</protein>
<gene>
    <name evidence="6" type="ORF">JDW22_04915</name>
</gene>
<name>A0ABS1BRP4_9NEIS</name>
<dbReference type="RefSeq" id="WP_200522072.1">
    <property type="nucleotide sequence ID" value="NZ_JAEHNZ010000002.1"/>
</dbReference>
<reference evidence="6 7" key="1">
    <citation type="journal article" date="2021" name="Pathogens">
        <title>Isolation and Characterization of Kingella bonacorsii sp. nov., A Novel Kingella Species Detected in a Stable Periodontitis Subject.</title>
        <authorList>
            <person name="Antezack A."/>
            <person name="Boxberger M."/>
            <person name="Rolland C."/>
            <person name="Monnet-Corti V."/>
            <person name="La Scola B."/>
        </authorList>
    </citation>
    <scope>NUCLEOTIDE SEQUENCE [LARGE SCALE GENOMIC DNA]</scope>
    <source>
        <strain evidence="6 7">Marseille-Q4569</strain>
    </source>
</reference>
<proteinExistence type="predicted"/>
<keyword evidence="7" id="KW-1185">Reference proteome</keyword>
<accession>A0ABS1BRP4</accession>